<sequence length="405" mass="45771">MTMPSVHAPVVVRNIYDILGDTSLTQRRIAPPLRTYVVESPLIDLALELDRGQPFSVPLLYMCERHVRTTDDASFDVDLGVLKAMAAIHRDDHEAARSILRDVVRHLDILSRSSLRTYVIRLLDLLLLPEKTSADRVQVLCDTIDAAGDDVALLSSFLVNAVYYWVDHGRPDLAFIGCRTLDSIVRNHHLERLQVRFLVLRGYVDAITTGHDSGHLLFRRAIQAAEAIGDARVEYEARTLLTESLLVIGDAPAALEQSEALARLRDGIDTYPSCRYTVWRHAEILAESGRLAEALAIVEPHTSEALPRYVRAMALVLDADDIVLRRKCIGELEELFADEGRCRLEPWRKQRIAGLLARCYQAIGDHPRVISYMERTLALRNAADDMRRRRRALLDIVRLRGRIHG</sequence>
<proteinExistence type="predicted"/>
<dbReference type="STRING" id="1895771.BGO89_10025"/>
<dbReference type="EMBL" id="MKVH01000024">
    <property type="protein sequence ID" value="OJX56856.1"/>
    <property type="molecule type" value="Genomic_DNA"/>
</dbReference>
<reference evidence="1 2" key="1">
    <citation type="submission" date="2016-09" db="EMBL/GenBank/DDBJ databases">
        <title>Genome-resolved meta-omics ties microbial dynamics to process performance in biotechnology for thiocyanate degradation.</title>
        <authorList>
            <person name="Kantor R.S."/>
            <person name="Huddy R.J."/>
            <person name="Iyer R."/>
            <person name="Thomas B.C."/>
            <person name="Brown C.T."/>
            <person name="Anantharaman K."/>
            <person name="Tringe S."/>
            <person name="Hettich R.L."/>
            <person name="Harrison S.T."/>
            <person name="Banfield J.F."/>
        </authorList>
    </citation>
    <scope>NUCLEOTIDE SEQUENCE [LARGE SCALE GENOMIC DNA]</scope>
    <source>
        <strain evidence="1">59-99</strain>
    </source>
</reference>
<name>A0A1M3KWP6_9BACT</name>
<gene>
    <name evidence="1" type="ORF">BGO89_10025</name>
</gene>
<dbReference type="AlphaFoldDB" id="A0A1M3KWP6"/>
<dbReference type="Proteomes" id="UP000184233">
    <property type="component" value="Unassembled WGS sequence"/>
</dbReference>
<comment type="caution">
    <text evidence="1">The sequence shown here is derived from an EMBL/GenBank/DDBJ whole genome shotgun (WGS) entry which is preliminary data.</text>
</comment>
<protein>
    <submittedName>
        <fullName evidence="1">Uncharacterized protein</fullName>
    </submittedName>
</protein>
<evidence type="ECO:0000313" key="2">
    <source>
        <dbReference type="Proteomes" id="UP000184233"/>
    </source>
</evidence>
<organism evidence="1 2">
    <name type="scientific">Candidatus Kapaibacterium thiocyanatum</name>
    <dbReference type="NCBI Taxonomy" id="1895771"/>
    <lineage>
        <taxon>Bacteria</taxon>
        <taxon>Pseudomonadati</taxon>
        <taxon>Candidatus Kapaibacteriota</taxon>
        <taxon>Candidatus Kapaibacteriia</taxon>
        <taxon>Candidatus Kapaibacteriales</taxon>
        <taxon>Candidatus Kapaibacteriaceae</taxon>
        <taxon>Candidatus Kapaibacterium</taxon>
    </lineage>
</organism>
<accession>A0A1M3KWP6</accession>
<evidence type="ECO:0000313" key="1">
    <source>
        <dbReference type="EMBL" id="OJX56856.1"/>
    </source>
</evidence>